<dbReference type="SMART" id="SM00387">
    <property type="entry name" value="HATPase_c"/>
    <property type="match status" value="1"/>
</dbReference>
<organism evidence="15">
    <name type="scientific">metagenome</name>
    <dbReference type="NCBI Taxonomy" id="256318"/>
    <lineage>
        <taxon>unclassified sequences</taxon>
        <taxon>metagenomes</taxon>
    </lineage>
</organism>
<dbReference type="SMART" id="SM00388">
    <property type="entry name" value="HisKA"/>
    <property type="match status" value="1"/>
</dbReference>
<dbReference type="SUPFAM" id="SSF55874">
    <property type="entry name" value="ATPase domain of HSP90 chaperone/DNA topoisomerase II/histidine kinase"/>
    <property type="match status" value="1"/>
</dbReference>
<evidence type="ECO:0000256" key="11">
    <source>
        <dbReference type="SAM" id="Coils"/>
    </source>
</evidence>
<dbReference type="Pfam" id="PF00672">
    <property type="entry name" value="HAMP"/>
    <property type="match status" value="1"/>
</dbReference>
<dbReference type="Gene3D" id="1.10.287.130">
    <property type="match status" value="1"/>
</dbReference>
<evidence type="ECO:0000256" key="7">
    <source>
        <dbReference type="ARBA" id="ARBA00022741"/>
    </source>
</evidence>
<feature type="transmembrane region" description="Helical" evidence="12">
    <location>
        <begin position="148"/>
        <end position="169"/>
    </location>
</feature>
<evidence type="ECO:0000256" key="10">
    <source>
        <dbReference type="ARBA" id="ARBA00023012"/>
    </source>
</evidence>
<dbReference type="GO" id="GO:0005524">
    <property type="term" value="F:ATP binding"/>
    <property type="evidence" value="ECO:0007669"/>
    <property type="project" value="UniProtKB-KW"/>
</dbReference>
<dbReference type="Gene3D" id="3.30.565.10">
    <property type="entry name" value="Histidine kinase-like ATPase, C-terminal domain"/>
    <property type="match status" value="1"/>
</dbReference>
<dbReference type="InterPro" id="IPR036097">
    <property type="entry name" value="HisK_dim/P_sf"/>
</dbReference>
<dbReference type="InterPro" id="IPR050980">
    <property type="entry name" value="2C_sensor_his_kinase"/>
</dbReference>
<dbReference type="EMBL" id="CZKA01000039">
    <property type="protein sequence ID" value="CUR57784.1"/>
    <property type="molecule type" value="Genomic_DNA"/>
</dbReference>
<protein>
    <recommendedName>
        <fullName evidence="3">histidine kinase</fullName>
        <ecNumber evidence="3">2.7.13.3</ecNumber>
    </recommendedName>
</protein>
<dbReference type="CDD" id="cd00082">
    <property type="entry name" value="HisKA"/>
    <property type="match status" value="1"/>
</dbReference>
<comment type="subcellular location">
    <subcellularLocation>
        <location evidence="2">Cell membrane</location>
        <topology evidence="2">Multi-pass membrane protein</topology>
    </subcellularLocation>
</comment>
<evidence type="ECO:0000259" key="13">
    <source>
        <dbReference type="PROSITE" id="PS50109"/>
    </source>
</evidence>
<keyword evidence="10" id="KW-0902">Two-component regulatory system</keyword>
<evidence type="ECO:0000256" key="4">
    <source>
        <dbReference type="ARBA" id="ARBA00022475"/>
    </source>
</evidence>
<keyword evidence="7" id="KW-0547">Nucleotide-binding</keyword>
<evidence type="ECO:0000256" key="2">
    <source>
        <dbReference type="ARBA" id="ARBA00004651"/>
    </source>
</evidence>
<dbReference type="InterPro" id="IPR003661">
    <property type="entry name" value="HisK_dim/P_dom"/>
</dbReference>
<gene>
    <name evidence="15" type="ORF">NOCA2440017</name>
</gene>
<dbReference type="PROSITE" id="PS50885">
    <property type="entry name" value="HAMP"/>
    <property type="match status" value="1"/>
</dbReference>
<dbReference type="GO" id="GO:0005886">
    <property type="term" value="C:plasma membrane"/>
    <property type="evidence" value="ECO:0007669"/>
    <property type="project" value="UniProtKB-SubCell"/>
</dbReference>
<dbReference type="PROSITE" id="PS50109">
    <property type="entry name" value="HIS_KIN"/>
    <property type="match status" value="1"/>
</dbReference>
<feature type="domain" description="HAMP" evidence="14">
    <location>
        <begin position="174"/>
        <end position="226"/>
    </location>
</feature>
<evidence type="ECO:0000256" key="9">
    <source>
        <dbReference type="ARBA" id="ARBA00022840"/>
    </source>
</evidence>
<dbReference type="InterPro" id="IPR036890">
    <property type="entry name" value="HATPase_C_sf"/>
</dbReference>
<evidence type="ECO:0000256" key="3">
    <source>
        <dbReference type="ARBA" id="ARBA00012438"/>
    </source>
</evidence>
<dbReference type="GO" id="GO:0000155">
    <property type="term" value="F:phosphorelay sensor kinase activity"/>
    <property type="evidence" value="ECO:0007669"/>
    <property type="project" value="InterPro"/>
</dbReference>
<evidence type="ECO:0000256" key="1">
    <source>
        <dbReference type="ARBA" id="ARBA00000085"/>
    </source>
</evidence>
<evidence type="ECO:0000259" key="14">
    <source>
        <dbReference type="PROSITE" id="PS50885"/>
    </source>
</evidence>
<dbReference type="Pfam" id="PF02518">
    <property type="entry name" value="HATPase_c"/>
    <property type="match status" value="1"/>
</dbReference>
<reference evidence="15" key="1">
    <citation type="submission" date="2015-08" db="EMBL/GenBank/DDBJ databases">
        <authorList>
            <person name="Babu N.S."/>
            <person name="Beckwith C.J."/>
            <person name="Beseler K.G."/>
            <person name="Brison A."/>
            <person name="Carone J.V."/>
            <person name="Caskin T.P."/>
            <person name="Diamond M."/>
            <person name="Durham M.E."/>
            <person name="Foxe J.M."/>
            <person name="Go M."/>
            <person name="Henderson B.A."/>
            <person name="Jones I.B."/>
            <person name="McGettigan J.A."/>
            <person name="Micheletti S.J."/>
            <person name="Nasrallah M.E."/>
            <person name="Ortiz D."/>
            <person name="Piller C.R."/>
            <person name="Privatt S.R."/>
            <person name="Schneider S.L."/>
            <person name="Sharp S."/>
            <person name="Smith T.C."/>
            <person name="Stanton J.D."/>
            <person name="Ullery H.E."/>
            <person name="Wilson R.J."/>
            <person name="Serrano M.G."/>
            <person name="Buck G."/>
            <person name="Lee V."/>
            <person name="Wang Y."/>
            <person name="Carvalho R."/>
            <person name="Voegtly L."/>
            <person name="Shi R."/>
            <person name="Duckworth R."/>
            <person name="Johnson A."/>
            <person name="Loviza R."/>
            <person name="Walstead R."/>
            <person name="Shah Z."/>
            <person name="Kiflezghi M."/>
            <person name="Wade K."/>
            <person name="Ball S.L."/>
            <person name="Bradley K.W."/>
            <person name="Asai D.J."/>
            <person name="Bowman C.A."/>
            <person name="Russell D.A."/>
            <person name="Pope W.H."/>
            <person name="Jacobs-Sera D."/>
            <person name="Hendrix R.W."/>
            <person name="Hatfull G.F."/>
        </authorList>
    </citation>
    <scope>NUCLEOTIDE SEQUENCE</scope>
</reference>
<keyword evidence="6 15" id="KW-0808">Transferase</keyword>
<feature type="coiled-coil region" evidence="11">
    <location>
        <begin position="259"/>
        <end position="286"/>
    </location>
</feature>
<dbReference type="PANTHER" id="PTHR44936:SF9">
    <property type="entry name" value="SENSOR PROTEIN CREC"/>
    <property type="match status" value="1"/>
</dbReference>
<keyword evidence="11" id="KW-0175">Coiled coil</keyword>
<keyword evidence="9" id="KW-0067">ATP-binding</keyword>
<dbReference type="InterPro" id="IPR003594">
    <property type="entry name" value="HATPase_dom"/>
</dbReference>
<dbReference type="AlphaFoldDB" id="A0A2P2C715"/>
<keyword evidence="4" id="KW-1003">Cell membrane</keyword>
<keyword evidence="5" id="KW-0597">Phosphoprotein</keyword>
<accession>A0A2P2C715</accession>
<evidence type="ECO:0000256" key="8">
    <source>
        <dbReference type="ARBA" id="ARBA00022777"/>
    </source>
</evidence>
<keyword evidence="12" id="KW-1133">Transmembrane helix</keyword>
<feature type="domain" description="Histidine kinase" evidence="13">
    <location>
        <begin position="234"/>
        <end position="436"/>
    </location>
</feature>
<keyword evidence="12" id="KW-0472">Membrane</keyword>
<dbReference type="InterPro" id="IPR005467">
    <property type="entry name" value="His_kinase_dom"/>
</dbReference>
<name>A0A2P2C715_9ZZZZ</name>
<dbReference type="SUPFAM" id="SSF47384">
    <property type="entry name" value="Homodimeric domain of signal transducing histidine kinase"/>
    <property type="match status" value="1"/>
</dbReference>
<dbReference type="SMART" id="SM00304">
    <property type="entry name" value="HAMP"/>
    <property type="match status" value="1"/>
</dbReference>
<sequence>MRRSLIVTVAATVTMVLLAMLIPMAVLVQSYALEDRLSRAALEVQATETVVSGQDKGAVSVYVDRVNRASASTVTTVLYPDGTGIGPNPGEDARVREARRTGQARVDDTDSGAQILVPVSLGGSSTLPSLTPVVRVDVLKPGLGSGVFRAWVILALLGAALLAGSLVLADRLGRSFVQPILALAADAQRLGDRTRSAGVTVSGPAEVKELGVALNRLVGRIEVLLEREREGVANLSHRLRTPVTALRLRIDGLDDAADRERISADLDELEGMVDHLVREARRSEREGLVADSDAAAVLSERARFWAPLAEDQGRPFELDLQVPAGQRVPVQASEPDLVAVLDVLLDNVFSYTDEGVPVAVTLIAGQDAGLTLIVDDGGPGYPDGLDVTLRGISGAGSTGLGMSIVDKTATESGGRLVLGRSPLGGARATVVLGPPA</sequence>
<comment type="catalytic activity">
    <reaction evidence="1">
        <text>ATP + protein L-histidine = ADP + protein N-phospho-L-histidine.</text>
        <dbReference type="EC" id="2.7.13.3"/>
    </reaction>
</comment>
<evidence type="ECO:0000313" key="15">
    <source>
        <dbReference type="EMBL" id="CUR57784.1"/>
    </source>
</evidence>
<keyword evidence="8 15" id="KW-0418">Kinase</keyword>
<proteinExistence type="predicted"/>
<evidence type="ECO:0000256" key="12">
    <source>
        <dbReference type="SAM" id="Phobius"/>
    </source>
</evidence>
<evidence type="ECO:0000256" key="5">
    <source>
        <dbReference type="ARBA" id="ARBA00022553"/>
    </source>
</evidence>
<dbReference type="InterPro" id="IPR003660">
    <property type="entry name" value="HAMP_dom"/>
</dbReference>
<dbReference type="EC" id="2.7.13.3" evidence="3"/>
<dbReference type="PANTHER" id="PTHR44936">
    <property type="entry name" value="SENSOR PROTEIN CREC"/>
    <property type="match status" value="1"/>
</dbReference>
<evidence type="ECO:0000256" key="6">
    <source>
        <dbReference type="ARBA" id="ARBA00022679"/>
    </source>
</evidence>
<keyword evidence="12" id="KW-0812">Transmembrane</keyword>